<evidence type="ECO:0000313" key="5">
    <source>
        <dbReference type="EMBL" id="CAG9282733.1"/>
    </source>
</evidence>
<keyword evidence="4" id="KW-0472">Membrane</keyword>
<reference evidence="5" key="1">
    <citation type="submission" date="2022-02" db="EMBL/GenBank/DDBJ databases">
        <authorList>
            <person name="Giguere J D."/>
        </authorList>
    </citation>
    <scope>NUCLEOTIDE SEQUENCE</scope>
    <source>
        <strain evidence="5">CCAP 1055/1</strain>
    </source>
</reference>
<keyword evidence="2" id="KW-0812">Transmembrane</keyword>
<evidence type="ECO:0000256" key="4">
    <source>
        <dbReference type="ARBA" id="ARBA00023136"/>
    </source>
</evidence>
<sequence>MLVTYEFSWTITNAVHLALTLVYIHWLKGSLYDQQGEMDHLTIWEQLEGTQDTKTVREVLLIVPTVLTYMACHFADYDKQTCVVNIVFWCVAVLAKLPFMNGVRLFGIN</sequence>
<evidence type="ECO:0000256" key="1">
    <source>
        <dbReference type="ARBA" id="ARBA00004141"/>
    </source>
</evidence>
<dbReference type="GO" id="GO:0005789">
    <property type="term" value="C:endoplasmic reticulum membrane"/>
    <property type="evidence" value="ECO:0007669"/>
    <property type="project" value="InterPro"/>
</dbReference>
<feature type="non-terminal residue" evidence="5">
    <location>
        <position position="109"/>
    </location>
</feature>
<evidence type="ECO:0000256" key="3">
    <source>
        <dbReference type="ARBA" id="ARBA00022989"/>
    </source>
</evidence>
<comment type="subcellular location">
    <subcellularLocation>
        <location evidence="1">Membrane</location>
        <topology evidence="1">Multi-pass membrane protein</topology>
    </subcellularLocation>
</comment>
<keyword evidence="3" id="KW-1133">Transmembrane helix</keyword>
<organism evidence="5">
    <name type="scientific">Phaeodactylum tricornutum</name>
    <name type="common">Diatom</name>
    <dbReference type="NCBI Taxonomy" id="2850"/>
    <lineage>
        <taxon>Eukaryota</taxon>
        <taxon>Sar</taxon>
        <taxon>Stramenopiles</taxon>
        <taxon>Ochrophyta</taxon>
        <taxon>Bacillariophyta</taxon>
        <taxon>Bacillariophyceae</taxon>
        <taxon>Bacillariophycidae</taxon>
        <taxon>Naviculales</taxon>
        <taxon>Phaeodactylaceae</taxon>
        <taxon>Phaeodactylum</taxon>
    </lineage>
</organism>
<dbReference type="Proteomes" id="UP000836788">
    <property type="component" value="Chromosome 17"/>
</dbReference>
<name>A0A8J9X229_PHATR</name>
<protein>
    <submittedName>
        <fullName evidence="5">Uncharacterized protein</fullName>
    </submittedName>
</protein>
<evidence type="ECO:0000256" key="2">
    <source>
        <dbReference type="ARBA" id="ARBA00022692"/>
    </source>
</evidence>
<dbReference type="AlphaFoldDB" id="A0A8J9X229"/>
<dbReference type="InterPro" id="IPR007203">
    <property type="entry name" value="ORMDL"/>
</dbReference>
<dbReference type="EMBL" id="OU594958">
    <property type="protein sequence ID" value="CAG9282733.1"/>
    <property type="molecule type" value="Genomic_DNA"/>
</dbReference>
<accession>A0A8J9X229</accession>
<dbReference type="PANTHER" id="PTHR12665">
    <property type="entry name" value="ORMDL PROTEINS"/>
    <property type="match status" value="1"/>
</dbReference>
<proteinExistence type="predicted"/>
<dbReference type="Pfam" id="PF04061">
    <property type="entry name" value="ORMDL"/>
    <property type="match status" value="1"/>
</dbReference>
<gene>
    <name evidence="5" type="ORF">PTTT1_LOCUS20552</name>
</gene>